<dbReference type="NCBIfam" id="TIGR01068">
    <property type="entry name" value="thioredoxin"/>
    <property type="match status" value="1"/>
</dbReference>
<feature type="domain" description="TFIIB-type" evidence="6">
    <location>
        <begin position="40"/>
        <end position="72"/>
    </location>
</feature>
<dbReference type="SUPFAM" id="SSF52833">
    <property type="entry name" value="Thioredoxin-like"/>
    <property type="match status" value="1"/>
</dbReference>
<evidence type="ECO:0000256" key="1">
    <source>
        <dbReference type="ARBA" id="ARBA00022448"/>
    </source>
</evidence>
<dbReference type="PANTHER" id="PTHR45663:SF11">
    <property type="entry name" value="GEO12009P1"/>
    <property type="match status" value="1"/>
</dbReference>
<evidence type="ECO:0000259" key="6">
    <source>
        <dbReference type="PROSITE" id="PS51134"/>
    </source>
</evidence>
<keyword evidence="4" id="KW-1015">Disulfide bond</keyword>
<dbReference type="GO" id="GO:0045454">
    <property type="term" value="P:cell redox homeostasis"/>
    <property type="evidence" value="ECO:0007669"/>
    <property type="project" value="TreeGrafter"/>
</dbReference>
<keyword evidence="5" id="KW-0676">Redox-active center</keyword>
<comment type="caution">
    <text evidence="8">The sequence shown here is derived from an EMBL/GenBank/DDBJ whole genome shotgun (WGS) entry which is preliminary data.</text>
</comment>
<organism evidence="8">
    <name type="scientific">bioreactor metagenome</name>
    <dbReference type="NCBI Taxonomy" id="1076179"/>
    <lineage>
        <taxon>unclassified sequences</taxon>
        <taxon>metagenomes</taxon>
        <taxon>ecological metagenomes</taxon>
    </lineage>
</organism>
<evidence type="ECO:0000256" key="3">
    <source>
        <dbReference type="ARBA" id="ARBA00022982"/>
    </source>
</evidence>
<dbReference type="InterPro" id="IPR005746">
    <property type="entry name" value="Thioredoxin"/>
</dbReference>
<feature type="domain" description="Thioredoxin" evidence="7">
    <location>
        <begin position="40"/>
        <end position="179"/>
    </location>
</feature>
<evidence type="ECO:0000313" key="8">
    <source>
        <dbReference type="EMBL" id="MPM92533.1"/>
    </source>
</evidence>
<dbReference type="EMBL" id="VSSQ01039466">
    <property type="protein sequence ID" value="MPM92533.1"/>
    <property type="molecule type" value="Genomic_DNA"/>
</dbReference>
<reference evidence="8" key="1">
    <citation type="submission" date="2019-08" db="EMBL/GenBank/DDBJ databases">
        <authorList>
            <person name="Kucharzyk K."/>
            <person name="Murdoch R.W."/>
            <person name="Higgins S."/>
            <person name="Loffler F."/>
        </authorList>
    </citation>
    <scope>NUCLEOTIDE SEQUENCE</scope>
</reference>
<dbReference type="AlphaFoldDB" id="A0A645DVB8"/>
<dbReference type="InterPro" id="IPR017937">
    <property type="entry name" value="Thioredoxin_CS"/>
</dbReference>
<dbReference type="PANTHER" id="PTHR45663">
    <property type="entry name" value="GEO12009P1"/>
    <property type="match status" value="1"/>
</dbReference>
<dbReference type="Gene3D" id="3.40.30.10">
    <property type="entry name" value="Glutaredoxin"/>
    <property type="match status" value="1"/>
</dbReference>
<evidence type="ECO:0000259" key="7">
    <source>
        <dbReference type="PROSITE" id="PS51352"/>
    </source>
</evidence>
<dbReference type="Pfam" id="PF00085">
    <property type="entry name" value="Thioredoxin"/>
    <property type="match status" value="1"/>
</dbReference>
<evidence type="ECO:0000256" key="2">
    <source>
        <dbReference type="ARBA" id="ARBA00022723"/>
    </source>
</evidence>
<dbReference type="Pfam" id="PF21352">
    <property type="entry name" value="Zn_ribbon_Thio2"/>
    <property type="match status" value="1"/>
</dbReference>
<dbReference type="InterPro" id="IPR013766">
    <property type="entry name" value="Thioredoxin_domain"/>
</dbReference>
<dbReference type="PROSITE" id="PS51134">
    <property type="entry name" value="ZF_TFIIB"/>
    <property type="match status" value="1"/>
</dbReference>
<dbReference type="PRINTS" id="PR00421">
    <property type="entry name" value="THIOREDOXIN"/>
</dbReference>
<keyword evidence="2" id="KW-0479">Metal-binding</keyword>
<dbReference type="GO" id="GO:0015035">
    <property type="term" value="F:protein-disulfide reductase activity"/>
    <property type="evidence" value="ECO:0007669"/>
    <property type="project" value="InterPro"/>
</dbReference>
<evidence type="ECO:0000256" key="4">
    <source>
        <dbReference type="ARBA" id="ARBA00023157"/>
    </source>
</evidence>
<dbReference type="InterPro" id="IPR036249">
    <property type="entry name" value="Thioredoxin-like_sf"/>
</dbReference>
<keyword evidence="3" id="KW-0249">Electron transport</keyword>
<sequence length="182" mass="19576">MVAGLHRLRRGEPAAKRADQVVPDGIHSAQARRAPGSLIMHVGCPACGTINRVPDERPSGEPVCGRCGAELMAAKPASLSDATFERYITRTDPPVLVDFWASWCGPCKMMAPHFDDAAAKLPEVRFAKLDIDANPQAVAASAIRSVPTLILYRAGKELARHSGAMVAGDLVRWVRKNLTQKG</sequence>
<gene>
    <name evidence="8" type="ORF">SDC9_139668</name>
</gene>
<dbReference type="InterPro" id="IPR013137">
    <property type="entry name" value="Znf_TFIIB"/>
</dbReference>
<accession>A0A645DVB8</accession>
<protein>
    <submittedName>
        <fullName evidence="8">Uncharacterized protein</fullName>
    </submittedName>
</protein>
<evidence type="ECO:0000256" key="5">
    <source>
        <dbReference type="ARBA" id="ARBA00023284"/>
    </source>
</evidence>
<keyword evidence="1" id="KW-0813">Transport</keyword>
<dbReference type="CDD" id="cd02947">
    <property type="entry name" value="TRX_family"/>
    <property type="match status" value="1"/>
</dbReference>
<dbReference type="PROSITE" id="PS51352">
    <property type="entry name" value="THIOREDOXIN_2"/>
    <property type="match status" value="1"/>
</dbReference>
<name>A0A645DVB8_9ZZZZ</name>
<dbReference type="InterPro" id="IPR049299">
    <property type="entry name" value="Thio2_N"/>
</dbReference>
<dbReference type="PROSITE" id="PS00194">
    <property type="entry name" value="THIOREDOXIN_1"/>
    <property type="match status" value="1"/>
</dbReference>
<proteinExistence type="predicted"/>
<dbReference type="GO" id="GO:0046872">
    <property type="term" value="F:metal ion binding"/>
    <property type="evidence" value="ECO:0007669"/>
    <property type="project" value="UniProtKB-KW"/>
</dbReference>
<dbReference type="Gene3D" id="2.30.30.380">
    <property type="entry name" value="Zn-finger domain of Sec23/24"/>
    <property type="match status" value="1"/>
</dbReference>
<dbReference type="GO" id="GO:0005829">
    <property type="term" value="C:cytosol"/>
    <property type="evidence" value="ECO:0007669"/>
    <property type="project" value="TreeGrafter"/>
</dbReference>